<dbReference type="GO" id="GO:0005758">
    <property type="term" value="C:mitochondrial intermembrane space"/>
    <property type="evidence" value="ECO:0007669"/>
    <property type="project" value="TreeGrafter"/>
</dbReference>
<organism evidence="4 5">
    <name type="scientific">Cotesia typhae</name>
    <dbReference type="NCBI Taxonomy" id="2053667"/>
    <lineage>
        <taxon>Eukaryota</taxon>
        <taxon>Metazoa</taxon>
        <taxon>Ecdysozoa</taxon>
        <taxon>Arthropoda</taxon>
        <taxon>Hexapoda</taxon>
        <taxon>Insecta</taxon>
        <taxon>Pterygota</taxon>
        <taxon>Neoptera</taxon>
        <taxon>Endopterygota</taxon>
        <taxon>Hymenoptera</taxon>
        <taxon>Apocrita</taxon>
        <taxon>Ichneumonoidea</taxon>
        <taxon>Braconidae</taxon>
        <taxon>Microgastrinae</taxon>
        <taxon>Cotesia</taxon>
    </lineage>
</organism>
<comment type="caution">
    <text evidence="4">The sequence shown here is derived from an EMBL/GenBank/DDBJ whole genome shotgun (WGS) entry which is preliminary data.</text>
</comment>
<sequence length="479" mass="53234">MAFNFKNAEDVEAYLKNIYTEYRFGCESEKNPNACHLLGDYLEGISRDYEKAAQTYKSNCDERNWPRSCAKFGGYVGVGRGCEQNMEECFKYMRKGCELGDGIGCVKAGLLATTPKFKFLDNRAEQVALGMKMFSKGCYEHDRDEGCFYLSGIFLGGLKDDVEPNLTEAYKLSIKSCEAGNPYACANLSQMHARGEGAEKNASLAELFKERALVLHKELKKVQKQIEFGQEQNHTRESVDRFYIDHRFFWSIAVIMHSSVSSVFVATFALAYFSVTSGCSQKACVGVTIYYESLCGDSLRFIKGSLVPTYSELKDYLDINFVPYGKASHERDQDSGGWKFLCQHGPPECKGNKAQACGLHAIKSEEKADDQQDLSVRFVGCAMSSDDPSSNAQQCAASVGLKSSTQELLNKCESDVTGDNLLANYGEMTHSLRPSLSFVPTIVINDKFTGENQLMALTQFKKLICNNLPSDVKPPICGQ</sequence>
<comment type="similarity">
    <text evidence="1">Belongs to the GILT family.</text>
</comment>
<dbReference type="AlphaFoldDB" id="A0A8J5R0Z0"/>
<dbReference type="SMART" id="SM00671">
    <property type="entry name" value="SEL1"/>
    <property type="match status" value="4"/>
</dbReference>
<dbReference type="InterPro" id="IPR040239">
    <property type="entry name" value="HcpB-like"/>
</dbReference>
<keyword evidence="5" id="KW-1185">Reference proteome</keyword>
<dbReference type="Pfam" id="PF03227">
    <property type="entry name" value="GILT"/>
    <property type="match status" value="1"/>
</dbReference>
<evidence type="ECO:0000313" key="5">
    <source>
        <dbReference type="Proteomes" id="UP000729913"/>
    </source>
</evidence>
<protein>
    <submittedName>
        <fullName evidence="4">Uncharacterized protein</fullName>
    </submittedName>
</protein>
<dbReference type="Pfam" id="PF08238">
    <property type="entry name" value="Sel1"/>
    <property type="match status" value="4"/>
</dbReference>
<proteinExistence type="inferred from homology"/>
<dbReference type="PANTHER" id="PTHR13891:SF1">
    <property type="entry name" value="CYTOCHROME C OXIDASE ASSEMBLY FACTOR 7"/>
    <property type="match status" value="1"/>
</dbReference>
<reference evidence="4" key="2">
    <citation type="submission" date="2021-04" db="EMBL/GenBank/DDBJ databases">
        <title>Genome-wide patterns of bracovirus chromosomal integration into multiple host tissues during parasitism.</title>
        <authorList>
            <person name="Chebbi M.A.C."/>
        </authorList>
    </citation>
    <scope>NUCLEOTIDE SEQUENCE</scope>
    <source>
        <tissue evidence="4">Whole body</tissue>
    </source>
</reference>
<dbReference type="GO" id="GO:0016671">
    <property type="term" value="F:oxidoreductase activity, acting on a sulfur group of donors, disulfide as acceptor"/>
    <property type="evidence" value="ECO:0007669"/>
    <property type="project" value="InterPro"/>
</dbReference>
<gene>
    <name evidence="4" type="ORF">G9C98_006794</name>
</gene>
<dbReference type="Proteomes" id="UP000729913">
    <property type="component" value="Unassembled WGS sequence"/>
</dbReference>
<evidence type="ECO:0000313" key="4">
    <source>
        <dbReference type="EMBL" id="KAG8035348.1"/>
    </source>
</evidence>
<dbReference type="InterPro" id="IPR006597">
    <property type="entry name" value="Sel1-like"/>
</dbReference>
<reference evidence="4" key="1">
    <citation type="submission" date="2020-03" db="EMBL/GenBank/DDBJ databases">
        <authorList>
            <person name="Chebbi M.A."/>
            <person name="Drezen J.M."/>
        </authorList>
    </citation>
    <scope>NUCLEOTIDE SEQUENCE</scope>
    <source>
        <tissue evidence="4">Whole body</tissue>
    </source>
</reference>
<dbReference type="InterPro" id="IPR004911">
    <property type="entry name" value="Interferon-induced_GILT"/>
</dbReference>
<dbReference type="PANTHER" id="PTHR13891">
    <property type="entry name" value="CYTOCHROME C OXIDASE ASSEMBLY FACTOR 7"/>
    <property type="match status" value="1"/>
</dbReference>
<evidence type="ECO:0000256" key="3">
    <source>
        <dbReference type="ARBA" id="ARBA00023180"/>
    </source>
</evidence>
<accession>A0A8J5R0Z0</accession>
<evidence type="ECO:0000256" key="2">
    <source>
        <dbReference type="ARBA" id="ARBA00022737"/>
    </source>
</evidence>
<keyword evidence="3" id="KW-0325">Glycoprotein</keyword>
<dbReference type="OrthoDB" id="272077at2759"/>
<dbReference type="EMBL" id="JAAOIC020000060">
    <property type="protein sequence ID" value="KAG8035348.1"/>
    <property type="molecule type" value="Genomic_DNA"/>
</dbReference>
<name>A0A8J5R0Z0_9HYME</name>
<keyword evidence="2" id="KW-0677">Repeat</keyword>
<evidence type="ECO:0000256" key="1">
    <source>
        <dbReference type="ARBA" id="ARBA00005679"/>
    </source>
</evidence>